<protein>
    <recommendedName>
        <fullName evidence="2">VOC domain-containing protein</fullName>
    </recommendedName>
</protein>
<dbReference type="Proteomes" id="UP000198928">
    <property type="component" value="Unassembled WGS sequence"/>
</dbReference>
<dbReference type="OrthoDB" id="9793039at2"/>
<accession>A0A1I3U2V4</accession>
<evidence type="ECO:0000256" key="1">
    <source>
        <dbReference type="SAM" id="MobiDB-lite"/>
    </source>
</evidence>
<dbReference type="SUPFAM" id="SSF54593">
    <property type="entry name" value="Glyoxalase/Bleomycin resistance protein/Dihydroxybiphenyl dioxygenase"/>
    <property type="match status" value="2"/>
</dbReference>
<dbReference type="EMBL" id="FOSG01000001">
    <property type="protein sequence ID" value="SFJ77255.1"/>
    <property type="molecule type" value="Genomic_DNA"/>
</dbReference>
<feature type="region of interest" description="Disordered" evidence="1">
    <location>
        <begin position="38"/>
        <end position="69"/>
    </location>
</feature>
<reference evidence="4" key="1">
    <citation type="submission" date="2016-10" db="EMBL/GenBank/DDBJ databases">
        <authorList>
            <person name="Varghese N."/>
            <person name="Submissions S."/>
        </authorList>
    </citation>
    <scope>NUCLEOTIDE SEQUENCE [LARGE SCALE GENOMIC DNA]</scope>
    <source>
        <strain evidence="4">PL19</strain>
    </source>
</reference>
<dbReference type="AlphaFoldDB" id="A0A1I3U2V4"/>
<dbReference type="Pfam" id="PF00903">
    <property type="entry name" value="Glyoxalase"/>
    <property type="match status" value="1"/>
</dbReference>
<dbReference type="InterPro" id="IPR041581">
    <property type="entry name" value="Glyoxalase_6"/>
</dbReference>
<name>A0A1I3U2V4_9ACTN</name>
<dbReference type="PROSITE" id="PS51819">
    <property type="entry name" value="VOC"/>
    <property type="match status" value="2"/>
</dbReference>
<evidence type="ECO:0000313" key="4">
    <source>
        <dbReference type="Proteomes" id="UP000198928"/>
    </source>
</evidence>
<sequence length="287" mass="30771">MVAAEGVFAEGAPCWTDAMLPDLEAGKRFYGELFGWTFGDPAPPERPGQPGRSERSGQPERSGPGPRTVALLGGRRVASLVRKPDGRLPTVWTVYLAAPDAAATARRIRAAGGQLVTEPEAVGRDGVAATAVDPDGAVFGLWQPEELAGFETVREPGSYVWTEVCTREREPVDAFYREVFGYVMYPAGDESTGEAADIMVWAPRGEPADDEHAVGSRTMIDETYPVEMPAHFLVHFAVADCDAAVRTTVRLGGRTIDGPQDTPFGRYAVLADNQGARFGVLDTSTAL</sequence>
<dbReference type="InterPro" id="IPR029068">
    <property type="entry name" value="Glyas_Bleomycin-R_OHBP_Dase"/>
</dbReference>
<dbReference type="InterPro" id="IPR052164">
    <property type="entry name" value="Anthracycline_SecMetBiosynth"/>
</dbReference>
<dbReference type="Pfam" id="PF18029">
    <property type="entry name" value="Glyoxalase_6"/>
    <property type="match status" value="1"/>
</dbReference>
<keyword evidence="4" id="KW-1185">Reference proteome</keyword>
<dbReference type="Gene3D" id="3.10.180.10">
    <property type="entry name" value="2,3-Dihydroxybiphenyl 1,2-Dioxygenase, domain 1"/>
    <property type="match status" value="2"/>
</dbReference>
<gene>
    <name evidence="3" type="ORF">SAMN05192584_101253</name>
</gene>
<evidence type="ECO:0000259" key="2">
    <source>
        <dbReference type="PROSITE" id="PS51819"/>
    </source>
</evidence>
<dbReference type="RefSeq" id="WP_093846817.1">
    <property type="nucleotide sequence ID" value="NZ_FOSG01000001.1"/>
</dbReference>
<feature type="domain" description="VOC" evidence="2">
    <location>
        <begin position="12"/>
        <end position="144"/>
    </location>
</feature>
<feature type="domain" description="VOC" evidence="2">
    <location>
        <begin position="158"/>
        <end position="283"/>
    </location>
</feature>
<evidence type="ECO:0000313" key="3">
    <source>
        <dbReference type="EMBL" id="SFJ77255.1"/>
    </source>
</evidence>
<dbReference type="PANTHER" id="PTHR33993">
    <property type="entry name" value="GLYOXALASE-RELATED"/>
    <property type="match status" value="1"/>
</dbReference>
<dbReference type="InterPro" id="IPR004360">
    <property type="entry name" value="Glyas_Fos-R_dOase_dom"/>
</dbReference>
<dbReference type="InterPro" id="IPR037523">
    <property type="entry name" value="VOC_core"/>
</dbReference>
<organism evidence="3 4">
    <name type="scientific">Streptomyces pini</name>
    <dbReference type="NCBI Taxonomy" id="1520580"/>
    <lineage>
        <taxon>Bacteria</taxon>
        <taxon>Bacillati</taxon>
        <taxon>Actinomycetota</taxon>
        <taxon>Actinomycetes</taxon>
        <taxon>Kitasatosporales</taxon>
        <taxon>Streptomycetaceae</taxon>
        <taxon>Streptomyces</taxon>
    </lineage>
</organism>
<proteinExistence type="predicted"/>
<dbReference type="PANTHER" id="PTHR33993:SF10">
    <property type="entry name" value="CONSERVED PROTEIN"/>
    <property type="match status" value="1"/>
</dbReference>